<dbReference type="SUPFAM" id="SSF69047">
    <property type="entry name" value="Hypothetical protein YjbJ"/>
    <property type="match status" value="1"/>
</dbReference>
<gene>
    <name evidence="4" type="ORF">D7S86_11050</name>
</gene>
<evidence type="ECO:0000256" key="2">
    <source>
        <dbReference type="SAM" id="MobiDB-lite"/>
    </source>
</evidence>
<feature type="compositionally biased region" description="Basic and acidic residues" evidence="2">
    <location>
        <begin position="42"/>
        <end position="64"/>
    </location>
</feature>
<dbReference type="RefSeq" id="WP_121086356.1">
    <property type="nucleotide sequence ID" value="NZ_RBZU01000004.1"/>
</dbReference>
<dbReference type="AlphaFoldDB" id="A0A494XZ10"/>
<dbReference type="Gene3D" id="1.10.1470.10">
    <property type="entry name" value="YjbJ"/>
    <property type="match status" value="1"/>
</dbReference>
<comment type="caution">
    <text evidence="4">The sequence shown here is derived from an EMBL/GenBank/DDBJ whole genome shotgun (WGS) entry which is preliminary data.</text>
</comment>
<dbReference type="EMBL" id="RBZU01000004">
    <property type="protein sequence ID" value="RKP55752.1"/>
    <property type="molecule type" value="Genomic_DNA"/>
</dbReference>
<reference evidence="4 5" key="1">
    <citation type="submission" date="2018-10" db="EMBL/GenBank/DDBJ databases">
        <title>Robbsia sp. DHC34, isolated from soil.</title>
        <authorList>
            <person name="Gao Z.-H."/>
            <person name="Qiu L.-H."/>
        </authorList>
    </citation>
    <scope>NUCLEOTIDE SEQUENCE [LARGE SCALE GENOMIC DNA]</scope>
    <source>
        <strain evidence="4 5">DHC34</strain>
    </source>
</reference>
<protein>
    <submittedName>
        <fullName evidence="4">CsbD family protein</fullName>
    </submittedName>
</protein>
<feature type="region of interest" description="Disordered" evidence="2">
    <location>
        <begin position="1"/>
        <end position="64"/>
    </location>
</feature>
<evidence type="ECO:0000259" key="3">
    <source>
        <dbReference type="Pfam" id="PF05532"/>
    </source>
</evidence>
<feature type="domain" description="CsbD-like" evidence="3">
    <location>
        <begin position="4"/>
        <end position="55"/>
    </location>
</feature>
<evidence type="ECO:0000313" key="5">
    <source>
        <dbReference type="Proteomes" id="UP000270342"/>
    </source>
</evidence>
<name>A0A494XZ10_9BURK</name>
<organism evidence="4 5">
    <name type="scientific">Pararobbsia silviterrae</name>
    <dbReference type="NCBI Taxonomy" id="1792498"/>
    <lineage>
        <taxon>Bacteria</taxon>
        <taxon>Pseudomonadati</taxon>
        <taxon>Pseudomonadota</taxon>
        <taxon>Betaproteobacteria</taxon>
        <taxon>Burkholderiales</taxon>
        <taxon>Burkholderiaceae</taxon>
        <taxon>Pararobbsia</taxon>
    </lineage>
</organism>
<keyword evidence="5" id="KW-1185">Reference proteome</keyword>
<dbReference type="Proteomes" id="UP000270342">
    <property type="component" value="Unassembled WGS sequence"/>
</dbReference>
<proteinExistence type="inferred from homology"/>
<accession>A0A494XZ10</accession>
<dbReference type="InterPro" id="IPR008462">
    <property type="entry name" value="CsbD"/>
</dbReference>
<evidence type="ECO:0000256" key="1">
    <source>
        <dbReference type="ARBA" id="ARBA00009129"/>
    </source>
</evidence>
<dbReference type="OrthoDB" id="2189693at2"/>
<evidence type="ECO:0000313" key="4">
    <source>
        <dbReference type="EMBL" id="RKP55752.1"/>
    </source>
</evidence>
<feature type="compositionally biased region" description="Basic and acidic residues" evidence="2">
    <location>
        <begin position="1"/>
        <end position="34"/>
    </location>
</feature>
<comment type="similarity">
    <text evidence="1">Belongs to the UPF0337 (CsbD) family.</text>
</comment>
<dbReference type="Pfam" id="PF05532">
    <property type="entry name" value="CsbD"/>
    <property type="match status" value="1"/>
</dbReference>
<sequence>MNKDHVKGEAEKLKGKVNEAVGKMRGDTAQELKGDLQQGAGEARKRVGDVKDALRHDTDRTGKI</sequence>
<dbReference type="InterPro" id="IPR036629">
    <property type="entry name" value="YjbJ_sf"/>
</dbReference>